<gene>
    <name evidence="8" type="ORF">GCM10023338_08450</name>
</gene>
<evidence type="ECO:0000256" key="1">
    <source>
        <dbReference type="ARBA" id="ARBA00004651"/>
    </source>
</evidence>
<feature type="transmembrane region" description="Helical" evidence="6">
    <location>
        <begin position="66"/>
        <end position="84"/>
    </location>
</feature>
<organism evidence="8 9">
    <name type="scientific">Wohlfahrtiimonas larvae</name>
    <dbReference type="NCBI Taxonomy" id="1157986"/>
    <lineage>
        <taxon>Bacteria</taxon>
        <taxon>Pseudomonadati</taxon>
        <taxon>Pseudomonadota</taxon>
        <taxon>Gammaproteobacteria</taxon>
        <taxon>Cardiobacteriales</taxon>
        <taxon>Ignatzschineriaceae</taxon>
        <taxon>Wohlfahrtiimonas</taxon>
    </lineage>
</organism>
<sequence length="482" mass="55909">MNTAKIYYFKSRLFFSDFLVALDDNNFDTLNQYWEMYVVIVVLSIIIIATFYIYRKDWKTSGRVRCCSILISLFIGFSTYQITLAQDSIREWQLQLPSGKGVLVNIWMSLGGAQYESPVFSGSDELFLQEASKIQLEPMETIKPDIVVFLQESTSDRDYFLLDEKKLPKLSMFNPEAEFVSAYGPLRLQTSGGGTWLSEFSFATGLSTNDFSHRKYSVFYTVAPHINYSFYKELKNNGYYTVLLTPMTKNNYNTSNAYTHFGIDLILQPQDLGYDAPINENLWKISSHEMLEYVSQILEKYTDKPVAVFVLSMNEHGPYDDTVEDAMNLAPYFENEKLARRLNDYLSRQELLNDATDHFAYKVLNRQEPTLFLYFGDHQPSLFGKVLKDNLFINPWTVTQFFMKDNFEGKEIPIRGSLTDINFLSGIILERIHANVSPYYDANIKMRYLCEGKLEDCENQELVNSYKYYIYNTLKAADASMK</sequence>
<feature type="transmembrane region" description="Helical" evidence="6">
    <location>
        <begin position="36"/>
        <end position="54"/>
    </location>
</feature>
<dbReference type="InterPro" id="IPR000917">
    <property type="entry name" value="Sulfatase_N"/>
</dbReference>
<keyword evidence="2" id="KW-1003">Cell membrane</keyword>
<keyword evidence="3 6" id="KW-0812">Transmembrane</keyword>
<comment type="subcellular location">
    <subcellularLocation>
        <location evidence="1">Cell membrane</location>
        <topology evidence="1">Multi-pass membrane protein</topology>
    </subcellularLocation>
</comment>
<dbReference type="Gene3D" id="3.40.720.10">
    <property type="entry name" value="Alkaline Phosphatase, subunit A"/>
    <property type="match status" value="1"/>
</dbReference>
<evidence type="ECO:0000256" key="5">
    <source>
        <dbReference type="ARBA" id="ARBA00023136"/>
    </source>
</evidence>
<reference evidence="9" key="1">
    <citation type="journal article" date="2019" name="Int. J. Syst. Evol. Microbiol.">
        <title>The Global Catalogue of Microorganisms (GCM) 10K type strain sequencing project: providing services to taxonomists for standard genome sequencing and annotation.</title>
        <authorList>
            <consortium name="The Broad Institute Genomics Platform"/>
            <consortium name="The Broad Institute Genome Sequencing Center for Infectious Disease"/>
            <person name="Wu L."/>
            <person name="Ma J."/>
        </authorList>
    </citation>
    <scope>NUCLEOTIDE SEQUENCE [LARGE SCALE GENOMIC DNA]</scope>
    <source>
        <strain evidence="9">JCM 18424</strain>
    </source>
</reference>
<keyword evidence="4 6" id="KW-1133">Transmembrane helix</keyword>
<protein>
    <submittedName>
        <fullName evidence="8">LTA synthase family protein</fullName>
    </submittedName>
</protein>
<dbReference type="InterPro" id="IPR017850">
    <property type="entry name" value="Alkaline_phosphatase_core_sf"/>
</dbReference>
<keyword evidence="5 6" id="KW-0472">Membrane</keyword>
<evidence type="ECO:0000256" key="2">
    <source>
        <dbReference type="ARBA" id="ARBA00022475"/>
    </source>
</evidence>
<keyword evidence="9" id="KW-1185">Reference proteome</keyword>
<name>A0ABP9MLN9_9GAMM</name>
<dbReference type="EMBL" id="BAABKE010000002">
    <property type="protein sequence ID" value="GAA5097225.1"/>
    <property type="molecule type" value="Genomic_DNA"/>
</dbReference>
<accession>A0ABP9MLN9</accession>
<dbReference type="InterPro" id="IPR050448">
    <property type="entry name" value="OpgB/LTA_synthase_biosynth"/>
</dbReference>
<comment type="caution">
    <text evidence="8">The sequence shown here is derived from an EMBL/GenBank/DDBJ whole genome shotgun (WGS) entry which is preliminary data.</text>
</comment>
<feature type="domain" description="Sulfatase N-terminal" evidence="7">
    <location>
        <begin position="145"/>
        <end position="384"/>
    </location>
</feature>
<evidence type="ECO:0000256" key="4">
    <source>
        <dbReference type="ARBA" id="ARBA00022989"/>
    </source>
</evidence>
<dbReference type="PANTHER" id="PTHR47371:SF3">
    <property type="entry name" value="PHOSPHOGLYCEROL TRANSFERASE I"/>
    <property type="match status" value="1"/>
</dbReference>
<evidence type="ECO:0000313" key="9">
    <source>
        <dbReference type="Proteomes" id="UP001500631"/>
    </source>
</evidence>
<dbReference type="SUPFAM" id="SSF53649">
    <property type="entry name" value="Alkaline phosphatase-like"/>
    <property type="match status" value="1"/>
</dbReference>
<evidence type="ECO:0000256" key="3">
    <source>
        <dbReference type="ARBA" id="ARBA00022692"/>
    </source>
</evidence>
<dbReference type="PANTHER" id="PTHR47371">
    <property type="entry name" value="LIPOTEICHOIC ACID SYNTHASE"/>
    <property type="match status" value="1"/>
</dbReference>
<dbReference type="Proteomes" id="UP001500631">
    <property type="component" value="Unassembled WGS sequence"/>
</dbReference>
<evidence type="ECO:0000259" key="7">
    <source>
        <dbReference type="Pfam" id="PF00884"/>
    </source>
</evidence>
<proteinExistence type="predicted"/>
<evidence type="ECO:0000256" key="6">
    <source>
        <dbReference type="SAM" id="Phobius"/>
    </source>
</evidence>
<dbReference type="Pfam" id="PF00884">
    <property type="entry name" value="Sulfatase"/>
    <property type="match status" value="1"/>
</dbReference>
<evidence type="ECO:0000313" key="8">
    <source>
        <dbReference type="EMBL" id="GAA5097225.1"/>
    </source>
</evidence>